<name>A0A937ENX2_9ACTN</name>
<feature type="region of interest" description="Disordered" evidence="1">
    <location>
        <begin position="372"/>
        <end position="395"/>
    </location>
</feature>
<feature type="transmembrane region" description="Helical" evidence="2">
    <location>
        <begin position="160"/>
        <end position="178"/>
    </location>
</feature>
<proteinExistence type="predicted"/>
<protein>
    <submittedName>
        <fullName evidence="3">Uncharacterized protein</fullName>
    </submittedName>
</protein>
<evidence type="ECO:0000256" key="2">
    <source>
        <dbReference type="SAM" id="Phobius"/>
    </source>
</evidence>
<gene>
    <name evidence="3" type="ORF">JK359_33370</name>
</gene>
<dbReference type="EMBL" id="JAERRK010000025">
    <property type="protein sequence ID" value="MBL1086797.1"/>
    <property type="molecule type" value="Genomic_DNA"/>
</dbReference>
<accession>A0A937ENX2</accession>
<evidence type="ECO:0000313" key="3">
    <source>
        <dbReference type="EMBL" id="MBL1086797.1"/>
    </source>
</evidence>
<dbReference type="RefSeq" id="WP_201843348.1">
    <property type="nucleotide sequence ID" value="NZ_JAERRK010000025.1"/>
</dbReference>
<feature type="compositionally biased region" description="Basic residues" evidence="1">
    <location>
        <begin position="273"/>
        <end position="284"/>
    </location>
</feature>
<keyword evidence="2" id="KW-0812">Transmembrane</keyword>
<evidence type="ECO:0000256" key="1">
    <source>
        <dbReference type="SAM" id="MobiDB-lite"/>
    </source>
</evidence>
<organism evidence="3 4">
    <name type="scientific">Streptomyces actinomycinicus</name>
    <dbReference type="NCBI Taxonomy" id="1695166"/>
    <lineage>
        <taxon>Bacteria</taxon>
        <taxon>Bacillati</taxon>
        <taxon>Actinomycetota</taxon>
        <taxon>Actinomycetes</taxon>
        <taxon>Kitasatosporales</taxon>
        <taxon>Streptomycetaceae</taxon>
        <taxon>Streptomyces</taxon>
    </lineage>
</organism>
<feature type="region of interest" description="Disordered" evidence="1">
    <location>
        <begin position="412"/>
        <end position="449"/>
    </location>
</feature>
<keyword evidence="2" id="KW-0472">Membrane</keyword>
<feature type="region of interest" description="Disordered" evidence="1">
    <location>
        <begin position="261"/>
        <end position="295"/>
    </location>
</feature>
<sequence>MGIDPKRYPNPAAGYHRIACERRFMRIEPDSAAKLRDKWLKHPVACPICTVDTELVLVYEERADTFVQVLCPNGHEWPEPLIDTAYFAAYSQQRFYADPNPALLWIIDAGFGEESPPPIDDHVEQVVRAYQEAAKYAHRKAKTRVRRAVRKPMRKAKKKALNIAFAPVVAVLRTAWIMQSGGVPPQAPKGGGRRRRPEDGMKIPSVAAYRKALGVPAPEKGPACLVCEDSGRITAPGVSIPCTECKGAAAPLARAEEKARRVREGGNRVAAGRARKAAAPRARSRTNASKQGVTVRAGETVAGPVSVTGPTVVAAPKSTARKAGKVPRAAKSGRAAVEAAARAASRPGVTVVTGVVNVGNGRASGSVQEVHVSGSHQQVNVRNDGRAPSGGRPPTAAEAAVVRDAMKSADQAVRESGSRTSTTVNVSGKNNSVITTATDGDATHVSGGG</sequence>
<evidence type="ECO:0000313" key="4">
    <source>
        <dbReference type="Proteomes" id="UP000661858"/>
    </source>
</evidence>
<feature type="compositionally biased region" description="Polar residues" evidence="1">
    <location>
        <begin position="418"/>
        <end position="438"/>
    </location>
</feature>
<comment type="caution">
    <text evidence="3">The sequence shown here is derived from an EMBL/GenBank/DDBJ whole genome shotgun (WGS) entry which is preliminary data.</text>
</comment>
<keyword evidence="2" id="KW-1133">Transmembrane helix</keyword>
<reference evidence="3" key="1">
    <citation type="submission" date="2021-01" db="EMBL/GenBank/DDBJ databases">
        <title>WGS of actinomycetes isolated from Thailand.</title>
        <authorList>
            <person name="Thawai C."/>
        </authorList>
    </citation>
    <scope>NUCLEOTIDE SEQUENCE</scope>
    <source>
        <strain evidence="3">RCU-197</strain>
    </source>
</reference>
<keyword evidence="4" id="KW-1185">Reference proteome</keyword>
<dbReference type="AlphaFoldDB" id="A0A937ENX2"/>
<dbReference type="Proteomes" id="UP000661858">
    <property type="component" value="Unassembled WGS sequence"/>
</dbReference>